<gene>
    <name evidence="1" type="ORF">BaRGS_00030517</name>
</gene>
<dbReference type="EMBL" id="JACVVK020000330">
    <property type="protein sequence ID" value="KAK7478259.1"/>
    <property type="molecule type" value="Genomic_DNA"/>
</dbReference>
<organism evidence="1 2">
    <name type="scientific">Batillaria attramentaria</name>
    <dbReference type="NCBI Taxonomy" id="370345"/>
    <lineage>
        <taxon>Eukaryota</taxon>
        <taxon>Metazoa</taxon>
        <taxon>Spiralia</taxon>
        <taxon>Lophotrochozoa</taxon>
        <taxon>Mollusca</taxon>
        <taxon>Gastropoda</taxon>
        <taxon>Caenogastropoda</taxon>
        <taxon>Sorbeoconcha</taxon>
        <taxon>Cerithioidea</taxon>
        <taxon>Batillariidae</taxon>
        <taxon>Batillaria</taxon>
    </lineage>
</organism>
<protein>
    <submittedName>
        <fullName evidence="1">Uncharacterized protein</fullName>
    </submittedName>
</protein>
<name>A0ABD0JU72_9CAEN</name>
<evidence type="ECO:0000313" key="1">
    <source>
        <dbReference type="EMBL" id="KAK7478259.1"/>
    </source>
</evidence>
<sequence length="103" mass="11583">MASVVSAGPTRHQADVLTSDEVSVEHVRQLVEGGHHYISRRSTVTATPLLRQVLVVSYDGHTHKPRRKCMGSRLLLCTRPRHIRGSCGDPQPWSRYEDRGREG</sequence>
<evidence type="ECO:0000313" key="2">
    <source>
        <dbReference type="Proteomes" id="UP001519460"/>
    </source>
</evidence>
<accession>A0ABD0JU72</accession>
<reference evidence="1 2" key="1">
    <citation type="journal article" date="2023" name="Sci. Data">
        <title>Genome assembly of the Korean intertidal mud-creeper Batillaria attramentaria.</title>
        <authorList>
            <person name="Patra A.K."/>
            <person name="Ho P.T."/>
            <person name="Jun S."/>
            <person name="Lee S.J."/>
            <person name="Kim Y."/>
            <person name="Won Y.J."/>
        </authorList>
    </citation>
    <scope>NUCLEOTIDE SEQUENCE [LARGE SCALE GENOMIC DNA]</scope>
    <source>
        <strain evidence="1">Wonlab-2016</strain>
    </source>
</reference>
<dbReference type="Proteomes" id="UP001519460">
    <property type="component" value="Unassembled WGS sequence"/>
</dbReference>
<dbReference type="AlphaFoldDB" id="A0ABD0JU72"/>
<comment type="caution">
    <text evidence="1">The sequence shown here is derived from an EMBL/GenBank/DDBJ whole genome shotgun (WGS) entry which is preliminary data.</text>
</comment>
<keyword evidence="2" id="KW-1185">Reference proteome</keyword>
<proteinExistence type="predicted"/>